<dbReference type="Pfam" id="PF00703">
    <property type="entry name" value="Glyco_hydro_2"/>
    <property type="match status" value="1"/>
</dbReference>
<dbReference type="SUPFAM" id="SSF49303">
    <property type="entry name" value="beta-Galactosidase/glucuronidase domain"/>
    <property type="match status" value="2"/>
</dbReference>
<sequence>MKNQHLSYLFIGLISAIVSCGLQAQAIKDWENPKVFEINKEAPYAYFIPYENQRDAWDGISEKSEFLLSLNGTWKFKLTKDPDKRPQDFYRDEYDVSQWKDIKVPANWEIEGFDTAIYVNTTYPFWQIAKKSPQPPLIPKGYNPVGSYKRTFEIPQTWNGRQIFVTFGAVKSAFYLWVNGKKVGYSQGSKLPAEFDLSPYVKQGQNTIALEVYRWSDGSYLECQDFWRLSGIQRDVTLSARPKVRVRDFFIRAGLDDNYKNGLFNISLELYNHSNKTSKQTAEVKLVSFDGKTELLALRKTIKTQPGATEIKFDQQSISKPDKWSAEQPNLYKALITLYDAKGETLQSFIQHVGFRTAEVKDGQFLVNGEPVLIKGVNRHEHHPDHGHVIDEASMLLDIQLMKENNINTVRTAHYPNCERFYELCNIYGLYVIDEANIESHGMGYGKESLAKDPEWKDAHMARTVRMFERDKNQPSIITWSLGNEAGNGVNFEATYDWLKKNDTTRPVQYERAELNYNTDIFCPMYMSIAATVEYAQSKPNRPLIQCEYAHAMGNSCGSLKDYWTAIEKYPALQGGCIWDWVDQGLREYDERGRMYFAYGGEYGTNMPSDNSFCLNGLVNPDRKPNPQLHETKKVYQNISVEAKDLDKLQFIIKNKNFFVNLNAFDAKWTISNAEGVVAEQTLDISAAPQQAVVVQIDKPVLPALKAGQKYILTFSFATKKRSGLVAKGHEVAWDQFELPVKQKESKPDSYFGNTTVNETWSEVSIRGSNFDLVISKQSGMINRYDFAGRSIIQQGPKLNLYRPLTENDIRDANGSREWTKAGLSDLTQKASGKVEVVNEGNGTIRVTVPLTLENKTAGTYIPAIQQYHIYADGTVKLAVKLQLPQQIKAVAKMGYQMLLNKAFDRTTWYGLGPVPTYSDRDAAGKMGYYQASAKELFDHNLVIPQDNANRSKVLWGSITNIEGIGLFFAGTDELNFSAYPYADKAIDIARHTNELDEADFITLNLDDKQAGLGTATCGPAVLPEYVLSERDYGFQITLKPIDLKQHTVFEYAAYKSNTEPISLAVAPSVSVFRNSDGMVSLTTQTQAQIIYSINGAKELVYDGPVSMKKGGSIKAYSVKEGMRKGFVTDVDYDILKTKWKVVDVSNAHQSFGPEKLIDNDKNSHWHTQWDDPKHGMPHFVSVDMGQVDKYAGIKYTPRQDMQNGRVTAFNFEVSTDGKNWEKVIDKGSFQNSSAVQTIKFTDKVKARYFKITVTKAVNDVFYASIGELSMLPVLD</sequence>
<dbReference type="GO" id="GO:0030246">
    <property type="term" value="F:carbohydrate binding"/>
    <property type="evidence" value="ECO:0007669"/>
    <property type="project" value="InterPro"/>
</dbReference>
<evidence type="ECO:0000256" key="4">
    <source>
        <dbReference type="ARBA" id="ARBA00011245"/>
    </source>
</evidence>
<dbReference type="PROSITE" id="PS51257">
    <property type="entry name" value="PROKAR_LIPOPROTEIN"/>
    <property type="match status" value="1"/>
</dbReference>
<organism evidence="13 14">
    <name type="scientific">Saccharicrinis carchari</name>
    <dbReference type="NCBI Taxonomy" id="1168039"/>
    <lineage>
        <taxon>Bacteria</taxon>
        <taxon>Pseudomonadati</taxon>
        <taxon>Bacteroidota</taxon>
        <taxon>Bacteroidia</taxon>
        <taxon>Marinilabiliales</taxon>
        <taxon>Marinilabiliaceae</taxon>
        <taxon>Saccharicrinis</taxon>
    </lineage>
</organism>
<dbReference type="InterPro" id="IPR013783">
    <property type="entry name" value="Ig-like_fold"/>
</dbReference>
<evidence type="ECO:0000256" key="2">
    <source>
        <dbReference type="ARBA" id="ARBA00001913"/>
    </source>
</evidence>
<evidence type="ECO:0000256" key="1">
    <source>
        <dbReference type="ARBA" id="ARBA00001412"/>
    </source>
</evidence>
<evidence type="ECO:0000313" key="13">
    <source>
        <dbReference type="EMBL" id="SMO77163.1"/>
    </source>
</evidence>
<dbReference type="SUPFAM" id="SSF49785">
    <property type="entry name" value="Galactose-binding domain-like"/>
    <property type="match status" value="2"/>
</dbReference>
<comment type="similarity">
    <text evidence="3 10">Belongs to the glycosyl hydrolase 2 family.</text>
</comment>
<dbReference type="InterPro" id="IPR017853">
    <property type="entry name" value="GH"/>
</dbReference>
<dbReference type="SUPFAM" id="SSF51445">
    <property type="entry name" value="(Trans)glycosidases"/>
    <property type="match status" value="1"/>
</dbReference>
<dbReference type="PANTHER" id="PTHR46323">
    <property type="entry name" value="BETA-GALACTOSIDASE"/>
    <property type="match status" value="1"/>
</dbReference>
<dbReference type="PROSITE" id="PS00719">
    <property type="entry name" value="GLYCOSYL_HYDROL_F2_1"/>
    <property type="match status" value="1"/>
</dbReference>
<dbReference type="InterPro" id="IPR032312">
    <property type="entry name" value="LacZ_4"/>
</dbReference>
<dbReference type="SUPFAM" id="SSF74650">
    <property type="entry name" value="Galactose mutarotase-like"/>
    <property type="match status" value="1"/>
</dbReference>
<dbReference type="Pfam" id="PF02836">
    <property type="entry name" value="Glyco_hydro_2_C"/>
    <property type="match status" value="1"/>
</dbReference>
<gene>
    <name evidence="13" type="ORF">SAMN06265379_10769</name>
</gene>
<reference evidence="13 14" key="1">
    <citation type="submission" date="2017-05" db="EMBL/GenBank/DDBJ databases">
        <authorList>
            <person name="Varghese N."/>
            <person name="Submissions S."/>
        </authorList>
    </citation>
    <scope>NUCLEOTIDE SEQUENCE [LARGE SCALE GENOMIC DNA]</scope>
    <source>
        <strain evidence="13 14">DSM 27040</strain>
    </source>
</reference>
<proteinExistence type="inferred from homology"/>
<dbReference type="AlphaFoldDB" id="A0A521DZM3"/>
<dbReference type="InterPro" id="IPR004199">
    <property type="entry name" value="B-gal_small/dom_5"/>
</dbReference>
<dbReference type="Gene3D" id="3.20.20.80">
    <property type="entry name" value="Glycosidases"/>
    <property type="match status" value="1"/>
</dbReference>
<dbReference type="PANTHER" id="PTHR46323:SF2">
    <property type="entry name" value="BETA-GALACTOSIDASE"/>
    <property type="match status" value="1"/>
</dbReference>
<evidence type="ECO:0000256" key="10">
    <source>
        <dbReference type="RuleBase" id="RU361154"/>
    </source>
</evidence>
<evidence type="ECO:0000259" key="12">
    <source>
        <dbReference type="PROSITE" id="PS50022"/>
    </source>
</evidence>
<dbReference type="Pfam" id="PF02837">
    <property type="entry name" value="Glyco_hydro_2_N"/>
    <property type="match status" value="1"/>
</dbReference>
<protein>
    <recommendedName>
        <fullName evidence="5 10">Beta-galactosidase</fullName>
        <ecNumber evidence="5 10">3.2.1.23</ecNumber>
    </recommendedName>
    <alternativeName>
        <fullName evidence="9 10">Lactase</fullName>
    </alternativeName>
</protein>
<dbReference type="Pfam" id="PF00754">
    <property type="entry name" value="F5_F8_type_C"/>
    <property type="match status" value="1"/>
</dbReference>
<dbReference type="Pfam" id="PF02929">
    <property type="entry name" value="Bgal_small_N"/>
    <property type="match status" value="1"/>
</dbReference>
<dbReference type="GO" id="GO:0004565">
    <property type="term" value="F:beta-galactosidase activity"/>
    <property type="evidence" value="ECO:0007669"/>
    <property type="project" value="UniProtKB-EC"/>
</dbReference>
<dbReference type="InterPro" id="IPR036156">
    <property type="entry name" value="Beta-gal/glucu_dom_sf"/>
</dbReference>
<dbReference type="InterPro" id="IPR006102">
    <property type="entry name" value="Ig-like_GH2"/>
</dbReference>
<evidence type="ECO:0000313" key="14">
    <source>
        <dbReference type="Proteomes" id="UP000319040"/>
    </source>
</evidence>
<dbReference type="InterPro" id="IPR006103">
    <property type="entry name" value="Glyco_hydro_2_cat"/>
</dbReference>
<keyword evidence="7" id="KW-0106">Calcium</keyword>
<accession>A0A521DZM3</accession>
<dbReference type="GO" id="GO:0005990">
    <property type="term" value="P:lactose catabolic process"/>
    <property type="evidence" value="ECO:0007669"/>
    <property type="project" value="TreeGrafter"/>
</dbReference>
<dbReference type="RefSeq" id="WP_142533955.1">
    <property type="nucleotide sequence ID" value="NZ_FXTB01000007.1"/>
</dbReference>
<name>A0A521DZM3_SACCC</name>
<evidence type="ECO:0000256" key="11">
    <source>
        <dbReference type="SAM" id="SignalP"/>
    </source>
</evidence>
<dbReference type="GO" id="GO:0009341">
    <property type="term" value="C:beta-galactosidase complex"/>
    <property type="evidence" value="ECO:0007669"/>
    <property type="project" value="InterPro"/>
</dbReference>
<dbReference type="InterPro" id="IPR006101">
    <property type="entry name" value="Glyco_hydro_2"/>
</dbReference>
<comment type="cofactor">
    <cofactor evidence="2">
        <name>Ca(2+)</name>
        <dbReference type="ChEBI" id="CHEBI:29108"/>
    </cofactor>
</comment>
<keyword evidence="14" id="KW-1185">Reference proteome</keyword>
<feature type="signal peptide" evidence="11">
    <location>
        <begin position="1"/>
        <end position="24"/>
    </location>
</feature>
<dbReference type="Gene3D" id="2.60.40.10">
    <property type="entry name" value="Immunoglobulins"/>
    <property type="match status" value="2"/>
</dbReference>
<dbReference type="InterPro" id="IPR011013">
    <property type="entry name" value="Gal_mutarotase_sf_dom"/>
</dbReference>
<evidence type="ECO:0000256" key="6">
    <source>
        <dbReference type="ARBA" id="ARBA00022801"/>
    </source>
</evidence>
<keyword evidence="8 10" id="KW-0326">Glycosidase</keyword>
<comment type="subunit">
    <text evidence="4">Monomer.</text>
</comment>
<dbReference type="InterPro" id="IPR006104">
    <property type="entry name" value="Glyco_hydro_2_N"/>
</dbReference>
<evidence type="ECO:0000256" key="9">
    <source>
        <dbReference type="ARBA" id="ARBA00032230"/>
    </source>
</evidence>
<evidence type="ECO:0000256" key="8">
    <source>
        <dbReference type="ARBA" id="ARBA00023295"/>
    </source>
</evidence>
<dbReference type="PRINTS" id="PR00132">
    <property type="entry name" value="GLHYDRLASE2"/>
</dbReference>
<feature type="domain" description="F5/8 type C" evidence="12">
    <location>
        <begin position="1116"/>
        <end position="1274"/>
    </location>
</feature>
<feature type="chain" id="PRO_5022223045" description="Beta-galactosidase" evidence="11">
    <location>
        <begin position="25"/>
        <end position="1276"/>
    </location>
</feature>
<keyword evidence="6 10" id="KW-0378">Hydrolase</keyword>
<dbReference type="PROSITE" id="PS50022">
    <property type="entry name" value="FA58C_3"/>
    <property type="match status" value="1"/>
</dbReference>
<dbReference type="Gene3D" id="2.60.120.260">
    <property type="entry name" value="Galactose-binding domain-like"/>
    <property type="match status" value="2"/>
</dbReference>
<dbReference type="EMBL" id="FXTB01000007">
    <property type="protein sequence ID" value="SMO77163.1"/>
    <property type="molecule type" value="Genomic_DNA"/>
</dbReference>
<dbReference type="Gene3D" id="2.70.98.10">
    <property type="match status" value="1"/>
</dbReference>
<evidence type="ECO:0000256" key="7">
    <source>
        <dbReference type="ARBA" id="ARBA00022837"/>
    </source>
</evidence>
<dbReference type="InterPro" id="IPR000421">
    <property type="entry name" value="FA58C"/>
</dbReference>
<evidence type="ECO:0000256" key="5">
    <source>
        <dbReference type="ARBA" id="ARBA00012756"/>
    </source>
</evidence>
<dbReference type="FunFam" id="3.20.20.80:FF:000121">
    <property type="entry name" value="Beta-galactosidase"/>
    <property type="match status" value="1"/>
</dbReference>
<dbReference type="InterPro" id="IPR008979">
    <property type="entry name" value="Galactose-bd-like_sf"/>
</dbReference>
<comment type="catalytic activity">
    <reaction evidence="1 10">
        <text>Hydrolysis of terminal non-reducing beta-D-galactose residues in beta-D-galactosides.</text>
        <dbReference type="EC" id="3.2.1.23"/>
    </reaction>
</comment>
<keyword evidence="11" id="KW-0732">Signal</keyword>
<dbReference type="InterPro" id="IPR050347">
    <property type="entry name" value="Bact_Beta-galactosidase"/>
</dbReference>
<dbReference type="InterPro" id="IPR023230">
    <property type="entry name" value="Glyco_hydro_2_CS"/>
</dbReference>
<dbReference type="Pfam" id="PF16353">
    <property type="entry name" value="LacZ_4"/>
    <property type="match status" value="1"/>
</dbReference>
<dbReference type="OrthoDB" id="9801077at2"/>
<dbReference type="InterPro" id="IPR014718">
    <property type="entry name" value="GH-type_carb-bd"/>
</dbReference>
<dbReference type="Proteomes" id="UP000319040">
    <property type="component" value="Unassembled WGS sequence"/>
</dbReference>
<dbReference type="EC" id="3.2.1.23" evidence="5 10"/>
<evidence type="ECO:0000256" key="3">
    <source>
        <dbReference type="ARBA" id="ARBA00007401"/>
    </source>
</evidence>
<dbReference type="SMART" id="SM01038">
    <property type="entry name" value="Bgal_small_N"/>
    <property type="match status" value="1"/>
</dbReference>